<feature type="transmembrane region" description="Helical" evidence="7">
    <location>
        <begin position="173"/>
        <end position="192"/>
    </location>
</feature>
<dbReference type="eggNOG" id="KOG0254">
    <property type="taxonomic scope" value="Eukaryota"/>
</dbReference>
<dbReference type="GO" id="GO:0000329">
    <property type="term" value="C:fungal-type vacuole membrane"/>
    <property type="evidence" value="ECO:0007669"/>
    <property type="project" value="TreeGrafter"/>
</dbReference>
<proteinExistence type="predicted"/>
<dbReference type="STRING" id="1220162.K1VNT0"/>
<feature type="transmembrane region" description="Helical" evidence="7">
    <location>
        <begin position="528"/>
        <end position="547"/>
    </location>
</feature>
<feature type="region of interest" description="Disordered" evidence="6">
    <location>
        <begin position="1"/>
        <end position="30"/>
    </location>
</feature>
<organism evidence="9 10">
    <name type="scientific">Trichosporon asahii var. asahii (strain CBS 8904)</name>
    <name type="common">Yeast</name>
    <dbReference type="NCBI Taxonomy" id="1220162"/>
    <lineage>
        <taxon>Eukaryota</taxon>
        <taxon>Fungi</taxon>
        <taxon>Dikarya</taxon>
        <taxon>Basidiomycota</taxon>
        <taxon>Agaricomycotina</taxon>
        <taxon>Tremellomycetes</taxon>
        <taxon>Trichosporonales</taxon>
        <taxon>Trichosporonaceae</taxon>
        <taxon>Trichosporon</taxon>
    </lineage>
</organism>
<dbReference type="OMA" id="IWSANFV"/>
<dbReference type="PANTHER" id="PTHR23501:SF191">
    <property type="entry name" value="VACUOLAR BASIC AMINO ACID TRANSPORTER 4"/>
    <property type="match status" value="1"/>
</dbReference>
<evidence type="ECO:0000256" key="5">
    <source>
        <dbReference type="ARBA" id="ARBA00023136"/>
    </source>
</evidence>
<evidence type="ECO:0000256" key="1">
    <source>
        <dbReference type="ARBA" id="ARBA00004127"/>
    </source>
</evidence>
<evidence type="ECO:0000313" key="9">
    <source>
        <dbReference type="EMBL" id="EKD02281.1"/>
    </source>
</evidence>
<dbReference type="SUPFAM" id="SSF103473">
    <property type="entry name" value="MFS general substrate transporter"/>
    <property type="match status" value="1"/>
</dbReference>
<keyword evidence="3 7" id="KW-0812">Transmembrane</keyword>
<feature type="transmembrane region" description="Helical" evidence="7">
    <location>
        <begin position="360"/>
        <end position="381"/>
    </location>
</feature>
<feature type="transmembrane region" description="Helical" evidence="7">
    <location>
        <begin position="393"/>
        <end position="411"/>
    </location>
</feature>
<feature type="transmembrane region" description="Helical" evidence="7">
    <location>
        <begin position="325"/>
        <end position="348"/>
    </location>
</feature>
<dbReference type="AlphaFoldDB" id="K1VNT0"/>
<dbReference type="InterPro" id="IPR020846">
    <property type="entry name" value="MFS_dom"/>
</dbReference>
<dbReference type="Gene3D" id="1.20.1250.20">
    <property type="entry name" value="MFS general substrate transporter like domains"/>
    <property type="match status" value="2"/>
</dbReference>
<keyword evidence="5 7" id="KW-0472">Membrane</keyword>
<feature type="transmembrane region" description="Helical" evidence="7">
    <location>
        <begin position="285"/>
        <end position="304"/>
    </location>
</feature>
<reference evidence="9 10" key="1">
    <citation type="journal article" date="2012" name="Eukaryot. Cell">
        <title>Genome sequence of the Trichosporon asahii environmental strain CBS 8904.</title>
        <authorList>
            <person name="Yang R.Y."/>
            <person name="Li H.T."/>
            <person name="Zhu H."/>
            <person name="Zhou G.P."/>
            <person name="Wang M."/>
            <person name="Wang L."/>
        </authorList>
    </citation>
    <scope>NUCLEOTIDE SEQUENCE [LARGE SCALE GENOMIC DNA]</scope>
    <source>
        <strain evidence="9 10">CBS 8904</strain>
    </source>
</reference>
<dbReference type="GO" id="GO:0005886">
    <property type="term" value="C:plasma membrane"/>
    <property type="evidence" value="ECO:0007669"/>
    <property type="project" value="TreeGrafter"/>
</dbReference>
<name>K1VNT0_TRIAC</name>
<accession>K1VNT0</accession>
<feature type="domain" description="Major facilitator superfamily (MFS) profile" evidence="8">
    <location>
        <begin position="51"/>
        <end position="551"/>
    </location>
</feature>
<dbReference type="Pfam" id="PF07690">
    <property type="entry name" value="MFS_1"/>
    <property type="match status" value="1"/>
</dbReference>
<feature type="transmembrane region" description="Helical" evidence="7">
    <location>
        <begin position="147"/>
        <end position="166"/>
    </location>
</feature>
<keyword evidence="2" id="KW-0813">Transport</keyword>
<evidence type="ECO:0000256" key="2">
    <source>
        <dbReference type="ARBA" id="ARBA00022448"/>
    </source>
</evidence>
<keyword evidence="10" id="KW-1185">Reference proteome</keyword>
<evidence type="ECO:0000259" key="8">
    <source>
        <dbReference type="PROSITE" id="PS50850"/>
    </source>
</evidence>
<feature type="transmembrane region" description="Helical" evidence="7">
    <location>
        <begin position="255"/>
        <end position="279"/>
    </location>
</feature>
<feature type="transmembrane region" description="Helical" evidence="7">
    <location>
        <begin position="455"/>
        <end position="481"/>
    </location>
</feature>
<gene>
    <name evidence="9" type="ORF">A1Q2_03428</name>
</gene>
<evidence type="ECO:0000313" key="10">
    <source>
        <dbReference type="Proteomes" id="UP000006757"/>
    </source>
</evidence>
<dbReference type="InterPro" id="IPR036259">
    <property type="entry name" value="MFS_trans_sf"/>
</dbReference>
<feature type="region of interest" description="Disordered" evidence="6">
    <location>
        <begin position="566"/>
        <end position="590"/>
    </location>
</feature>
<sequence>MPGASERTPLIANGNGHANGNGAVARGPKAAVGNRPPPLKYELSTPRFVAILAGIWSSNFVFALQSTAIPVLAPTLASQFAHSELTSYLGFSFSLTNTLGIPVYGVLLDSLGRRNAMTLAALLFGLGSLMCGLSRSIWSLIAWRAVSGLGGGGLLACSAVILTDLVELQERGFYQGIMMTIFGLGALLGGPVSGWIMDKGEWPWAFYLQLPIVLFCIVTVRSFLPNRKLPSSTTAGEMVRAQPIPLSTALKGLDFAGIATLFVSFSALIVGLSFHTAFFLPWSDIRVAGLLAIAAVTFVLFLRAELRAKNPIIPLGMFARGQLRAIWLSGFLLLCSSQMFLFYVPLYFSLIGASGSASGLVVSICSGVGLALGSLIGGWYIRRGVGSYTRLGKMALVPPILTCAIAATEWTSSWPQWAYYATVLPSNLGYAVFLVVSLVSTIASVDAQTMPKATALLYTVRSLGATLGISLGGCVQIWALVRQLRKRFYGPGSRKLINNIVRQKSFMYTLPEEQRQQAVEAYLSSLRATWAVAAALACCTLLASTFIKEKRLPGKQQLEQAQQLQDERAIGSVGDDGRVAERRTEHNASA</sequence>
<feature type="transmembrane region" description="Helical" evidence="7">
    <location>
        <begin position="417"/>
        <end position="443"/>
    </location>
</feature>
<feature type="transmembrane region" description="Helical" evidence="7">
    <location>
        <begin position="85"/>
        <end position="107"/>
    </location>
</feature>
<dbReference type="InterPro" id="IPR011701">
    <property type="entry name" value="MFS"/>
</dbReference>
<comment type="caution">
    <text evidence="9">The sequence shown here is derived from an EMBL/GenBank/DDBJ whole genome shotgun (WGS) entry which is preliminary data.</text>
</comment>
<protein>
    <submittedName>
        <fullName evidence="9">Multidrug resistance protein fnx1</fullName>
    </submittedName>
</protein>
<dbReference type="PANTHER" id="PTHR23501">
    <property type="entry name" value="MAJOR FACILITATOR SUPERFAMILY"/>
    <property type="match status" value="1"/>
</dbReference>
<dbReference type="GO" id="GO:0015174">
    <property type="term" value="F:basic amino acid transmembrane transporter activity"/>
    <property type="evidence" value="ECO:0007669"/>
    <property type="project" value="TreeGrafter"/>
</dbReference>
<feature type="transmembrane region" description="Helical" evidence="7">
    <location>
        <begin position="48"/>
        <end position="73"/>
    </location>
</feature>
<dbReference type="EMBL" id="AMBO01000294">
    <property type="protein sequence ID" value="EKD02281.1"/>
    <property type="molecule type" value="Genomic_DNA"/>
</dbReference>
<dbReference type="GO" id="GO:0012505">
    <property type="term" value="C:endomembrane system"/>
    <property type="evidence" value="ECO:0007669"/>
    <property type="project" value="UniProtKB-SubCell"/>
</dbReference>
<feature type="transmembrane region" description="Helical" evidence="7">
    <location>
        <begin position="119"/>
        <end position="141"/>
    </location>
</feature>
<evidence type="ECO:0000256" key="7">
    <source>
        <dbReference type="SAM" id="Phobius"/>
    </source>
</evidence>
<keyword evidence="4 7" id="KW-1133">Transmembrane helix</keyword>
<feature type="compositionally biased region" description="Low complexity" evidence="6">
    <location>
        <begin position="12"/>
        <end position="25"/>
    </location>
</feature>
<evidence type="ECO:0000256" key="4">
    <source>
        <dbReference type="ARBA" id="ARBA00022989"/>
    </source>
</evidence>
<dbReference type="HOGENOM" id="CLU_000960_22_3_1"/>
<evidence type="ECO:0000256" key="3">
    <source>
        <dbReference type="ARBA" id="ARBA00022692"/>
    </source>
</evidence>
<dbReference type="Proteomes" id="UP000006757">
    <property type="component" value="Unassembled WGS sequence"/>
</dbReference>
<evidence type="ECO:0000256" key="6">
    <source>
        <dbReference type="SAM" id="MobiDB-lite"/>
    </source>
</evidence>
<feature type="transmembrane region" description="Helical" evidence="7">
    <location>
        <begin position="204"/>
        <end position="224"/>
    </location>
</feature>
<dbReference type="PROSITE" id="PS50850">
    <property type="entry name" value="MFS"/>
    <property type="match status" value="1"/>
</dbReference>
<comment type="subcellular location">
    <subcellularLocation>
        <location evidence="1">Endomembrane system</location>
        <topology evidence="1">Multi-pass membrane protein</topology>
    </subcellularLocation>
</comment>
<dbReference type="InParanoid" id="K1VNT0"/>
<dbReference type="OrthoDB" id="3437016at2759"/>